<dbReference type="SUPFAM" id="SSF55874">
    <property type="entry name" value="ATPase domain of HSP90 chaperone/DNA topoisomerase II/histidine kinase"/>
    <property type="match status" value="1"/>
</dbReference>
<dbReference type="GO" id="GO:0005886">
    <property type="term" value="C:plasma membrane"/>
    <property type="evidence" value="ECO:0007669"/>
    <property type="project" value="TreeGrafter"/>
</dbReference>
<dbReference type="PANTHER" id="PTHR45436:SF15">
    <property type="entry name" value="SENSOR HISTIDINE KINASE CUSS"/>
    <property type="match status" value="1"/>
</dbReference>
<dbReference type="GO" id="GO:0000155">
    <property type="term" value="F:phosphorelay sensor kinase activity"/>
    <property type="evidence" value="ECO:0007669"/>
    <property type="project" value="InterPro"/>
</dbReference>
<evidence type="ECO:0000256" key="7">
    <source>
        <dbReference type="ARBA" id="ARBA00022777"/>
    </source>
</evidence>
<dbReference type="EMBL" id="QJKB01000006">
    <property type="protein sequence ID" value="PXX42135.1"/>
    <property type="molecule type" value="Genomic_DNA"/>
</dbReference>
<feature type="transmembrane region" description="Helical" evidence="12">
    <location>
        <begin position="12"/>
        <end position="37"/>
    </location>
</feature>
<dbReference type="Proteomes" id="UP000247792">
    <property type="component" value="Unassembled WGS sequence"/>
</dbReference>
<dbReference type="CDD" id="cd00082">
    <property type="entry name" value="HisKA"/>
    <property type="match status" value="1"/>
</dbReference>
<evidence type="ECO:0000256" key="11">
    <source>
        <dbReference type="SAM" id="MobiDB-lite"/>
    </source>
</evidence>
<evidence type="ECO:0000256" key="5">
    <source>
        <dbReference type="ARBA" id="ARBA00022679"/>
    </source>
</evidence>
<dbReference type="PANTHER" id="PTHR45436">
    <property type="entry name" value="SENSOR HISTIDINE KINASE YKOH"/>
    <property type="match status" value="1"/>
</dbReference>
<evidence type="ECO:0000256" key="4">
    <source>
        <dbReference type="ARBA" id="ARBA00022553"/>
    </source>
</evidence>
<evidence type="ECO:0000259" key="14">
    <source>
        <dbReference type="PROSITE" id="PS50885"/>
    </source>
</evidence>
<evidence type="ECO:0000259" key="13">
    <source>
        <dbReference type="PROSITE" id="PS50109"/>
    </source>
</evidence>
<dbReference type="InterPro" id="IPR003660">
    <property type="entry name" value="HAMP_dom"/>
</dbReference>
<keyword evidence="16" id="KW-1185">Reference proteome</keyword>
<dbReference type="InterPro" id="IPR003594">
    <property type="entry name" value="HATPase_dom"/>
</dbReference>
<dbReference type="PROSITE" id="PS50885">
    <property type="entry name" value="HAMP"/>
    <property type="match status" value="1"/>
</dbReference>
<organism evidence="15 16">
    <name type="scientific">Undibacterium pigrum</name>
    <dbReference type="NCBI Taxonomy" id="401470"/>
    <lineage>
        <taxon>Bacteria</taxon>
        <taxon>Pseudomonadati</taxon>
        <taxon>Pseudomonadota</taxon>
        <taxon>Betaproteobacteria</taxon>
        <taxon>Burkholderiales</taxon>
        <taxon>Oxalobacteraceae</taxon>
        <taxon>Undibacterium</taxon>
    </lineage>
</organism>
<evidence type="ECO:0000256" key="12">
    <source>
        <dbReference type="SAM" id="Phobius"/>
    </source>
</evidence>
<comment type="catalytic activity">
    <reaction evidence="1">
        <text>ATP + protein L-histidine = ADP + protein N-phospho-L-histidine.</text>
        <dbReference type="EC" id="2.7.13.3"/>
    </reaction>
</comment>
<dbReference type="InterPro" id="IPR004358">
    <property type="entry name" value="Sig_transdc_His_kin-like_C"/>
</dbReference>
<dbReference type="InterPro" id="IPR050428">
    <property type="entry name" value="TCS_sensor_his_kinase"/>
</dbReference>
<dbReference type="SUPFAM" id="SSF158472">
    <property type="entry name" value="HAMP domain-like"/>
    <property type="match status" value="1"/>
</dbReference>
<feature type="compositionally biased region" description="Gly residues" evidence="11">
    <location>
        <begin position="64"/>
        <end position="76"/>
    </location>
</feature>
<dbReference type="InterPro" id="IPR036097">
    <property type="entry name" value="HisK_dim/P_sf"/>
</dbReference>
<keyword evidence="8 12" id="KW-1133">Transmembrane helix</keyword>
<name>A0A318J451_9BURK</name>
<evidence type="ECO:0000256" key="6">
    <source>
        <dbReference type="ARBA" id="ARBA00022692"/>
    </source>
</evidence>
<evidence type="ECO:0000256" key="10">
    <source>
        <dbReference type="ARBA" id="ARBA00023136"/>
    </source>
</evidence>
<dbReference type="AlphaFoldDB" id="A0A318J451"/>
<feature type="domain" description="Histidine kinase" evidence="13">
    <location>
        <begin position="195"/>
        <end position="410"/>
    </location>
</feature>
<keyword evidence="5" id="KW-0808">Transferase</keyword>
<evidence type="ECO:0000313" key="15">
    <source>
        <dbReference type="EMBL" id="PXX42135.1"/>
    </source>
</evidence>
<accession>A0A318J451</accession>
<proteinExistence type="predicted"/>
<dbReference type="InterPro" id="IPR036890">
    <property type="entry name" value="HATPase_C_sf"/>
</dbReference>
<dbReference type="CDD" id="cd06225">
    <property type="entry name" value="HAMP"/>
    <property type="match status" value="1"/>
</dbReference>
<evidence type="ECO:0000256" key="3">
    <source>
        <dbReference type="ARBA" id="ARBA00012438"/>
    </source>
</evidence>
<keyword evidence="9" id="KW-0902">Two-component regulatory system</keyword>
<gene>
    <name evidence="15" type="ORF">DFR42_106315</name>
</gene>
<dbReference type="Gene3D" id="3.30.565.10">
    <property type="entry name" value="Histidine kinase-like ATPase, C-terminal domain"/>
    <property type="match status" value="1"/>
</dbReference>
<dbReference type="PRINTS" id="PR00344">
    <property type="entry name" value="BCTRLSENSOR"/>
</dbReference>
<evidence type="ECO:0000313" key="16">
    <source>
        <dbReference type="Proteomes" id="UP000247792"/>
    </source>
</evidence>
<dbReference type="Gene3D" id="1.10.287.130">
    <property type="match status" value="1"/>
</dbReference>
<evidence type="ECO:0000256" key="8">
    <source>
        <dbReference type="ARBA" id="ARBA00022989"/>
    </source>
</evidence>
<dbReference type="SMART" id="SM00387">
    <property type="entry name" value="HATPase_c"/>
    <property type="match status" value="1"/>
</dbReference>
<keyword evidence="6 12" id="KW-0812">Transmembrane</keyword>
<dbReference type="Pfam" id="PF00672">
    <property type="entry name" value="HAMP"/>
    <property type="match status" value="1"/>
</dbReference>
<dbReference type="InterPro" id="IPR005467">
    <property type="entry name" value="His_kinase_dom"/>
</dbReference>
<evidence type="ECO:0000256" key="1">
    <source>
        <dbReference type="ARBA" id="ARBA00000085"/>
    </source>
</evidence>
<keyword evidence="4" id="KW-0597">Phosphoprotein</keyword>
<dbReference type="SMART" id="SM00304">
    <property type="entry name" value="HAMP"/>
    <property type="match status" value="1"/>
</dbReference>
<dbReference type="InterPro" id="IPR003661">
    <property type="entry name" value="HisK_dim/P_dom"/>
</dbReference>
<keyword evidence="7" id="KW-0418">Kinase</keyword>
<dbReference type="Pfam" id="PF00512">
    <property type="entry name" value="HisKA"/>
    <property type="match status" value="1"/>
</dbReference>
<evidence type="ECO:0000256" key="2">
    <source>
        <dbReference type="ARBA" id="ARBA00004141"/>
    </source>
</evidence>
<feature type="transmembrane region" description="Helical" evidence="12">
    <location>
        <begin position="112"/>
        <end position="133"/>
    </location>
</feature>
<protein>
    <recommendedName>
        <fullName evidence="3">histidine kinase</fullName>
        <ecNumber evidence="3">2.7.13.3</ecNumber>
    </recommendedName>
</protein>
<keyword evidence="10 12" id="KW-0472">Membrane</keyword>
<dbReference type="Pfam" id="PF02518">
    <property type="entry name" value="HATPase_c"/>
    <property type="match status" value="1"/>
</dbReference>
<comment type="caution">
    <text evidence="15">The sequence shown here is derived from an EMBL/GenBank/DDBJ whole genome shotgun (WGS) entry which is preliminary data.</text>
</comment>
<reference evidence="15 16" key="1">
    <citation type="submission" date="2018-05" db="EMBL/GenBank/DDBJ databases">
        <title>Genomic Encyclopedia of Type Strains, Phase IV (KMG-IV): sequencing the most valuable type-strain genomes for metagenomic binning, comparative biology and taxonomic classification.</title>
        <authorList>
            <person name="Goeker M."/>
        </authorList>
    </citation>
    <scope>NUCLEOTIDE SEQUENCE [LARGE SCALE GENOMIC DNA]</scope>
    <source>
        <strain evidence="15 16">DSM 19792</strain>
    </source>
</reference>
<sequence length="411" mass="45059">MPKLSMLKLGRLFWKFFFFIWLAQLTAIAGISITFWIKHSNEEIARSVAIANMNAGKPVPDGRFGPGSGPGPGPGFHRGEGPGKPPGDRGPLAMGQRKPPPDGGEMRGDMRALIPMTCALLASLLFAALMAWYMSKPIRKLSEAFQALTGGKLHTRIGDSMGKRQDELTELGRDFDRMAEQLTGSLQNQRRLLHDVSHELRSPLARLQAAIGLARQQPDKAEEYMVRMDREAVRMDKLVGEILTLSRLEAGAHAGQDLIHMDELFAELSDNAHFEARNAGKTFHTEFSIDDISKTCVLGRYELLHRALENVLRNAIRHTRPDTAVTLQAGVSQGALHISVLDEGTGVPEAELQSIFQPFYRSVLAEHGSEGYGLGLAITQRVIQAHGGNIVASNRQPAGLCMEMTLPLAFA</sequence>
<dbReference type="SUPFAM" id="SSF47384">
    <property type="entry name" value="Homodimeric domain of signal transducing histidine kinase"/>
    <property type="match status" value="1"/>
</dbReference>
<comment type="subcellular location">
    <subcellularLocation>
        <location evidence="2">Membrane</location>
        <topology evidence="2">Multi-pass membrane protein</topology>
    </subcellularLocation>
</comment>
<feature type="domain" description="HAMP" evidence="14">
    <location>
        <begin position="132"/>
        <end position="187"/>
    </location>
</feature>
<dbReference type="Gene3D" id="1.10.8.500">
    <property type="entry name" value="HAMP domain in histidine kinase"/>
    <property type="match status" value="1"/>
</dbReference>
<dbReference type="SMART" id="SM00388">
    <property type="entry name" value="HisKA"/>
    <property type="match status" value="1"/>
</dbReference>
<dbReference type="EC" id="2.7.13.3" evidence="3"/>
<dbReference type="RefSeq" id="WP_245937013.1">
    <property type="nucleotide sequence ID" value="NZ_QJKB01000006.1"/>
</dbReference>
<evidence type="ECO:0000256" key="9">
    <source>
        <dbReference type="ARBA" id="ARBA00023012"/>
    </source>
</evidence>
<dbReference type="PROSITE" id="PS50109">
    <property type="entry name" value="HIS_KIN"/>
    <property type="match status" value="1"/>
</dbReference>
<feature type="region of interest" description="Disordered" evidence="11">
    <location>
        <begin position="59"/>
        <end position="107"/>
    </location>
</feature>